<comment type="pathway">
    <text evidence="2">Cofactor biosynthesis; tetrahydrofolate biosynthesis; 7,8-dihydrofolate from 2-amino-4-hydroxy-6-hydroxymethyl-7,8-dihydropteridine diphosphate and 4-aminobenzoate: step 2/2.</text>
</comment>
<evidence type="ECO:0000256" key="21">
    <source>
        <dbReference type="PIRNR" id="PIRNR001563"/>
    </source>
</evidence>
<keyword evidence="8 21" id="KW-0436">Ligase</keyword>
<evidence type="ECO:0000256" key="11">
    <source>
        <dbReference type="ARBA" id="ARBA00022840"/>
    </source>
</evidence>
<dbReference type="GO" id="GO:0046654">
    <property type="term" value="P:tetrahydrofolate biosynthetic process"/>
    <property type="evidence" value="ECO:0007669"/>
    <property type="project" value="UniProtKB-UniPathway"/>
</dbReference>
<comment type="catalytic activity">
    <reaction evidence="18">
        <text>10-formyltetrahydrofolyl-(gamma-L-Glu)(n) + L-glutamate + ATP = 10-formyltetrahydrofolyl-(gamma-L-Glu)(n+1) + ADP + phosphate + H(+)</text>
        <dbReference type="Rhea" id="RHEA:51904"/>
        <dbReference type="Rhea" id="RHEA-COMP:13088"/>
        <dbReference type="Rhea" id="RHEA-COMP:14300"/>
        <dbReference type="ChEBI" id="CHEBI:15378"/>
        <dbReference type="ChEBI" id="CHEBI:29985"/>
        <dbReference type="ChEBI" id="CHEBI:30616"/>
        <dbReference type="ChEBI" id="CHEBI:43474"/>
        <dbReference type="ChEBI" id="CHEBI:134413"/>
        <dbReference type="ChEBI" id="CHEBI:456216"/>
        <dbReference type="EC" id="6.3.2.17"/>
    </reaction>
</comment>
<proteinExistence type="inferred from homology"/>
<accession>A0A212L0H9</accession>
<evidence type="ECO:0000259" key="22">
    <source>
        <dbReference type="Pfam" id="PF02875"/>
    </source>
</evidence>
<evidence type="ECO:0000256" key="2">
    <source>
        <dbReference type="ARBA" id="ARBA00004799"/>
    </source>
</evidence>
<comment type="catalytic activity">
    <reaction evidence="20">
        <text>7,8-dihydropteroate + L-glutamate + ATP = 7,8-dihydrofolate + ADP + phosphate + H(+)</text>
        <dbReference type="Rhea" id="RHEA:23584"/>
        <dbReference type="ChEBI" id="CHEBI:15378"/>
        <dbReference type="ChEBI" id="CHEBI:17839"/>
        <dbReference type="ChEBI" id="CHEBI:29985"/>
        <dbReference type="ChEBI" id="CHEBI:30616"/>
        <dbReference type="ChEBI" id="CHEBI:43474"/>
        <dbReference type="ChEBI" id="CHEBI:57451"/>
        <dbReference type="ChEBI" id="CHEBI:456216"/>
        <dbReference type="EC" id="6.3.2.12"/>
    </reaction>
</comment>
<evidence type="ECO:0000256" key="14">
    <source>
        <dbReference type="ARBA" id="ARBA00030048"/>
    </source>
</evidence>
<keyword evidence="12" id="KW-0460">Magnesium</keyword>
<gene>
    <name evidence="23" type="ORF">KL86DES1_10812</name>
</gene>
<evidence type="ECO:0000256" key="5">
    <source>
        <dbReference type="ARBA" id="ARBA00013023"/>
    </source>
</evidence>
<evidence type="ECO:0000256" key="6">
    <source>
        <dbReference type="ARBA" id="ARBA00013025"/>
    </source>
</evidence>
<name>A0A212L0H9_9BACT</name>
<evidence type="ECO:0000256" key="1">
    <source>
        <dbReference type="ARBA" id="ARBA00002714"/>
    </source>
</evidence>
<evidence type="ECO:0000256" key="9">
    <source>
        <dbReference type="ARBA" id="ARBA00022723"/>
    </source>
</evidence>
<evidence type="ECO:0000256" key="7">
    <source>
        <dbReference type="ARBA" id="ARBA00019357"/>
    </source>
</evidence>
<dbReference type="PIRSF" id="PIRSF001563">
    <property type="entry name" value="Folylpolyglu_synth"/>
    <property type="match status" value="1"/>
</dbReference>
<feature type="domain" description="Mur ligase C-terminal" evidence="22">
    <location>
        <begin position="273"/>
        <end position="374"/>
    </location>
</feature>
<dbReference type="SUPFAM" id="SSF53623">
    <property type="entry name" value="MurD-like peptide ligases, catalytic domain"/>
    <property type="match status" value="1"/>
</dbReference>
<protein>
    <recommendedName>
        <fullName evidence="7">Dihydrofolate synthase/folylpolyglutamate synthase</fullName>
        <ecNumber evidence="5">6.3.2.12</ecNumber>
        <ecNumber evidence="6">6.3.2.17</ecNumber>
    </recommendedName>
    <alternativeName>
        <fullName evidence="16">Folylpoly-gamma-glutamate synthetase-dihydrofolate synthetase</fullName>
    </alternativeName>
    <alternativeName>
        <fullName evidence="14">Folylpolyglutamate synthetase</fullName>
    </alternativeName>
    <alternativeName>
        <fullName evidence="15">Tetrahydrofolylpolyglutamate synthase</fullName>
    </alternativeName>
</protein>
<evidence type="ECO:0000256" key="20">
    <source>
        <dbReference type="ARBA" id="ARBA00049161"/>
    </source>
</evidence>
<dbReference type="UniPathway" id="UPA00077">
    <property type="reaction ID" value="UER00157"/>
</dbReference>
<organism evidence="23">
    <name type="scientific">uncultured Desulfovibrio sp</name>
    <dbReference type="NCBI Taxonomy" id="167968"/>
    <lineage>
        <taxon>Bacteria</taxon>
        <taxon>Pseudomonadati</taxon>
        <taxon>Thermodesulfobacteriota</taxon>
        <taxon>Desulfovibrionia</taxon>
        <taxon>Desulfovibrionales</taxon>
        <taxon>Desulfovibrionaceae</taxon>
        <taxon>Desulfovibrio</taxon>
        <taxon>environmental samples</taxon>
    </lineage>
</organism>
<dbReference type="NCBIfam" id="TIGR01499">
    <property type="entry name" value="folC"/>
    <property type="match status" value="1"/>
</dbReference>
<comment type="catalytic activity">
    <reaction evidence="17">
        <text>(6S)-5,6,7,8-tetrahydrofolyl-(gamma-L-Glu)(n) + L-glutamate + ATP = (6S)-5,6,7,8-tetrahydrofolyl-(gamma-L-Glu)(n+1) + ADP + phosphate + H(+)</text>
        <dbReference type="Rhea" id="RHEA:10580"/>
        <dbReference type="Rhea" id="RHEA-COMP:14738"/>
        <dbReference type="Rhea" id="RHEA-COMP:14740"/>
        <dbReference type="ChEBI" id="CHEBI:15378"/>
        <dbReference type="ChEBI" id="CHEBI:29985"/>
        <dbReference type="ChEBI" id="CHEBI:30616"/>
        <dbReference type="ChEBI" id="CHEBI:43474"/>
        <dbReference type="ChEBI" id="CHEBI:141005"/>
        <dbReference type="ChEBI" id="CHEBI:456216"/>
        <dbReference type="EC" id="6.3.2.17"/>
    </reaction>
</comment>
<dbReference type="EC" id="6.3.2.17" evidence="6"/>
<dbReference type="EMBL" id="FMJC01000001">
    <property type="protein sequence ID" value="SCM71035.1"/>
    <property type="molecule type" value="Genomic_DNA"/>
</dbReference>
<dbReference type="InterPro" id="IPR036565">
    <property type="entry name" value="Mur-like_cat_sf"/>
</dbReference>
<evidence type="ECO:0000256" key="19">
    <source>
        <dbReference type="ARBA" id="ARBA00049035"/>
    </source>
</evidence>
<evidence type="ECO:0000256" key="4">
    <source>
        <dbReference type="ARBA" id="ARBA00008276"/>
    </source>
</evidence>
<dbReference type="Gene3D" id="3.40.1190.10">
    <property type="entry name" value="Mur-like, catalytic domain"/>
    <property type="match status" value="1"/>
</dbReference>
<comment type="function">
    <text evidence="1">Functions in two distinct reactions of the de novo folate biosynthetic pathway. Catalyzes the addition of a glutamate residue to dihydropteroate (7,8-dihydropteroate or H2Pte) to form dihydrofolate (7,8-dihydrofolate monoglutamate or H2Pte-Glu). Also catalyzes successive additions of L-glutamate to tetrahydrofolate or 10-formyltetrahydrofolate or 5,10-methylenetetrahydrofolate, leading to folylpolyglutamate derivatives.</text>
</comment>
<dbReference type="PANTHER" id="PTHR11136:SF0">
    <property type="entry name" value="DIHYDROFOLATE SYNTHETASE-RELATED"/>
    <property type="match status" value="1"/>
</dbReference>
<dbReference type="AlphaFoldDB" id="A0A212L0H9"/>
<keyword evidence="11 21" id="KW-0067">ATP-binding</keyword>
<dbReference type="EC" id="6.3.2.12" evidence="5"/>
<dbReference type="InterPro" id="IPR036615">
    <property type="entry name" value="Mur_ligase_C_dom_sf"/>
</dbReference>
<dbReference type="GO" id="GO:0005524">
    <property type="term" value="F:ATP binding"/>
    <property type="evidence" value="ECO:0007669"/>
    <property type="project" value="UniProtKB-KW"/>
</dbReference>
<dbReference type="GO" id="GO:0046656">
    <property type="term" value="P:folic acid biosynthetic process"/>
    <property type="evidence" value="ECO:0007669"/>
    <property type="project" value="UniProtKB-KW"/>
</dbReference>
<comment type="pathway">
    <text evidence="3">Cofactor biosynthesis; tetrahydrofolylpolyglutamate biosynthesis.</text>
</comment>
<keyword evidence="10 21" id="KW-0547">Nucleotide-binding</keyword>
<dbReference type="GO" id="GO:0004326">
    <property type="term" value="F:tetrahydrofolylpolyglutamate synthase activity"/>
    <property type="evidence" value="ECO:0007669"/>
    <property type="project" value="UniProtKB-EC"/>
</dbReference>
<dbReference type="Pfam" id="PF02875">
    <property type="entry name" value="Mur_ligase_C"/>
    <property type="match status" value="1"/>
</dbReference>
<dbReference type="PANTHER" id="PTHR11136">
    <property type="entry name" value="FOLYLPOLYGLUTAMATE SYNTHASE-RELATED"/>
    <property type="match status" value="1"/>
</dbReference>
<dbReference type="RefSeq" id="WP_179979595.1">
    <property type="nucleotide sequence ID" value="NZ_LT608333.1"/>
</dbReference>
<evidence type="ECO:0000256" key="13">
    <source>
        <dbReference type="ARBA" id="ARBA00022909"/>
    </source>
</evidence>
<evidence type="ECO:0000256" key="18">
    <source>
        <dbReference type="ARBA" id="ARBA00047808"/>
    </source>
</evidence>
<keyword evidence="9" id="KW-0479">Metal-binding</keyword>
<dbReference type="InterPro" id="IPR004101">
    <property type="entry name" value="Mur_ligase_C"/>
</dbReference>
<comment type="similarity">
    <text evidence="4 21">Belongs to the folylpolyglutamate synthase family.</text>
</comment>
<evidence type="ECO:0000256" key="3">
    <source>
        <dbReference type="ARBA" id="ARBA00005150"/>
    </source>
</evidence>
<reference evidence="23" key="1">
    <citation type="submission" date="2016-08" db="EMBL/GenBank/DDBJ databases">
        <authorList>
            <person name="Seilhamer J.J."/>
        </authorList>
    </citation>
    <scope>NUCLEOTIDE SEQUENCE</scope>
    <source>
        <strain evidence="23">86-1</strain>
    </source>
</reference>
<dbReference type="InterPro" id="IPR001645">
    <property type="entry name" value="Folylpolyglutamate_synth"/>
</dbReference>
<dbReference type="Gene3D" id="3.90.190.20">
    <property type="entry name" value="Mur ligase, C-terminal domain"/>
    <property type="match status" value="1"/>
</dbReference>
<dbReference type="GO" id="GO:0046872">
    <property type="term" value="F:metal ion binding"/>
    <property type="evidence" value="ECO:0007669"/>
    <property type="project" value="UniProtKB-KW"/>
</dbReference>
<keyword evidence="13" id="KW-0289">Folate biosynthesis</keyword>
<evidence type="ECO:0000313" key="23">
    <source>
        <dbReference type="EMBL" id="SCM71035.1"/>
    </source>
</evidence>
<evidence type="ECO:0000256" key="8">
    <source>
        <dbReference type="ARBA" id="ARBA00022598"/>
    </source>
</evidence>
<evidence type="ECO:0000256" key="17">
    <source>
        <dbReference type="ARBA" id="ARBA00047493"/>
    </source>
</evidence>
<evidence type="ECO:0000256" key="12">
    <source>
        <dbReference type="ARBA" id="ARBA00022842"/>
    </source>
</evidence>
<sequence length="464" mass="49008">MRQHFSDFTHIEQHLDSLGLFHMDMGLDRMRRALSALGLARPSFVTVQVLGTNGKGSTASFLSSLCAAHGLRTGLYTSPHFVSPTERIRIDGRPWPQELWTSQANKVMDAAPELTYFEFLTVLALLAFAEERVDVAILEAGLGGSHDATTAVSADVLCFAPIAMDHKDVLGDSLAAIATDKAGAIRSAAPVCSTSQFPQAARVIEAAARKHKAPLIWADAADASLELGLPGPHQKSNAGLALAAWHILAPMLGKDPQDAQAQKRGLALAFIPGRLQYVPATSAMPPFLLDGAHNPHGMTALMAAMRQANIQPAAIVFSCLGDKDWQTAAAMLKKQAGDAPIFVPPLDNPRAANAQDVARFFNATPPATAQAIPDAQGGPTSTSPGASPLAQALAHAAAVARACPGCSGRPVLVTGSLYLLAEFFSLYPAYLSSQNAIHPDVIRQDATHQDANHQDATQGRTAHE</sequence>
<evidence type="ECO:0000256" key="16">
    <source>
        <dbReference type="ARBA" id="ARBA00032510"/>
    </source>
</evidence>
<comment type="catalytic activity">
    <reaction evidence="19">
        <text>(6R)-5,10-methylenetetrahydrofolyl-(gamma-L-Glu)(n) + L-glutamate + ATP = (6R)-5,10-methylenetetrahydrofolyl-(gamma-L-Glu)(n+1) + ADP + phosphate + H(+)</text>
        <dbReference type="Rhea" id="RHEA:51912"/>
        <dbReference type="Rhea" id="RHEA-COMP:13257"/>
        <dbReference type="Rhea" id="RHEA-COMP:13258"/>
        <dbReference type="ChEBI" id="CHEBI:15378"/>
        <dbReference type="ChEBI" id="CHEBI:29985"/>
        <dbReference type="ChEBI" id="CHEBI:30616"/>
        <dbReference type="ChEBI" id="CHEBI:43474"/>
        <dbReference type="ChEBI" id="CHEBI:136572"/>
        <dbReference type="ChEBI" id="CHEBI:456216"/>
        <dbReference type="EC" id="6.3.2.17"/>
    </reaction>
</comment>
<evidence type="ECO:0000256" key="10">
    <source>
        <dbReference type="ARBA" id="ARBA00022741"/>
    </source>
</evidence>
<dbReference type="SUPFAM" id="SSF53244">
    <property type="entry name" value="MurD-like peptide ligases, peptide-binding domain"/>
    <property type="match status" value="1"/>
</dbReference>
<evidence type="ECO:0000256" key="15">
    <source>
        <dbReference type="ARBA" id="ARBA00030592"/>
    </source>
</evidence>
<dbReference type="GO" id="GO:0005737">
    <property type="term" value="C:cytoplasm"/>
    <property type="evidence" value="ECO:0007669"/>
    <property type="project" value="TreeGrafter"/>
</dbReference>
<dbReference type="GO" id="GO:0008841">
    <property type="term" value="F:dihydrofolate synthase activity"/>
    <property type="evidence" value="ECO:0007669"/>
    <property type="project" value="UniProtKB-EC"/>
</dbReference>